<dbReference type="OrthoDB" id="465874at2"/>
<dbReference type="InParanoid" id="A0A263D6Y0"/>
<keyword evidence="4 6" id="KW-0472">Membrane</keyword>
<dbReference type="EMBL" id="NKYE01000003">
    <property type="protein sequence ID" value="OZM74173.1"/>
    <property type="molecule type" value="Genomic_DNA"/>
</dbReference>
<dbReference type="RefSeq" id="WP_094861929.1">
    <property type="nucleotide sequence ID" value="NZ_NKYE01000003.1"/>
</dbReference>
<keyword evidence="2 6" id="KW-0812">Transmembrane</keyword>
<feature type="transmembrane region" description="Helical" evidence="6">
    <location>
        <begin position="90"/>
        <end position="115"/>
    </location>
</feature>
<sequence>MPIGPAQSGKTPETTNPAKRIVPANPKAAGVVALAFTVLLYLVELVDRILPGNFEQGGIAPRSLSGIDGIAWAPILHGEWSHLVSNTVPVLVFGFLAMAAGIGQWLAVTATIWIVGGLGVWLMAPPGAVHIGASGLAFGWLAYLLVRGIFNRSIGQLVVAVVLFGIWGGMLWGVFPGQPGISWQGHLFGALGGVLAAWLVGRSGRAKPAKGPAGTGGPASAPGSLGV</sequence>
<dbReference type="GO" id="GO:0004252">
    <property type="term" value="F:serine-type endopeptidase activity"/>
    <property type="evidence" value="ECO:0007669"/>
    <property type="project" value="InterPro"/>
</dbReference>
<feature type="region of interest" description="Disordered" evidence="5">
    <location>
        <begin position="1"/>
        <end position="20"/>
    </location>
</feature>
<feature type="transmembrane region" description="Helical" evidence="6">
    <location>
        <begin position="127"/>
        <end position="145"/>
    </location>
</feature>
<evidence type="ECO:0000256" key="5">
    <source>
        <dbReference type="SAM" id="MobiDB-lite"/>
    </source>
</evidence>
<reference evidence="8 9" key="1">
    <citation type="submission" date="2017-07" db="EMBL/GenBank/DDBJ databases">
        <title>Amycolatopsis antarcticus sp. nov., isolated from the surface of an Antarcticus brown macroalga.</title>
        <authorList>
            <person name="Wang J."/>
            <person name="Leiva S."/>
            <person name="Huang J."/>
            <person name="Huang Y."/>
        </authorList>
    </citation>
    <scope>NUCLEOTIDE SEQUENCE [LARGE SCALE GENOMIC DNA]</scope>
    <source>
        <strain evidence="8 9">AU-G6</strain>
    </source>
</reference>
<gene>
    <name evidence="8" type="ORF">CFN78_06160</name>
</gene>
<feature type="region of interest" description="Disordered" evidence="5">
    <location>
        <begin position="206"/>
        <end position="227"/>
    </location>
</feature>
<feature type="domain" description="Peptidase S54 rhomboid" evidence="7">
    <location>
        <begin position="73"/>
        <end position="202"/>
    </location>
</feature>
<accession>A0A263D6Y0</accession>
<dbReference type="InterPro" id="IPR035952">
    <property type="entry name" value="Rhomboid-like_sf"/>
</dbReference>
<evidence type="ECO:0000259" key="7">
    <source>
        <dbReference type="Pfam" id="PF01694"/>
    </source>
</evidence>
<keyword evidence="8" id="KW-0378">Hydrolase</keyword>
<name>A0A263D6Y0_9PSEU</name>
<evidence type="ECO:0000256" key="6">
    <source>
        <dbReference type="SAM" id="Phobius"/>
    </source>
</evidence>
<comment type="subcellular location">
    <subcellularLocation>
        <location evidence="1">Membrane</location>
        <topology evidence="1">Multi-pass membrane protein</topology>
    </subcellularLocation>
</comment>
<organism evidence="8 9">
    <name type="scientific">Amycolatopsis antarctica</name>
    <dbReference type="NCBI Taxonomy" id="1854586"/>
    <lineage>
        <taxon>Bacteria</taxon>
        <taxon>Bacillati</taxon>
        <taxon>Actinomycetota</taxon>
        <taxon>Actinomycetes</taxon>
        <taxon>Pseudonocardiales</taxon>
        <taxon>Pseudonocardiaceae</taxon>
        <taxon>Amycolatopsis</taxon>
    </lineage>
</organism>
<dbReference type="InterPro" id="IPR022764">
    <property type="entry name" value="Peptidase_S54_rhomboid_dom"/>
</dbReference>
<feature type="compositionally biased region" description="Low complexity" evidence="5">
    <location>
        <begin position="218"/>
        <end position="227"/>
    </location>
</feature>
<dbReference type="GO" id="GO:0006508">
    <property type="term" value="P:proteolysis"/>
    <property type="evidence" value="ECO:0007669"/>
    <property type="project" value="UniProtKB-KW"/>
</dbReference>
<dbReference type="Proteomes" id="UP000242444">
    <property type="component" value="Unassembled WGS sequence"/>
</dbReference>
<keyword evidence="3 6" id="KW-1133">Transmembrane helix</keyword>
<dbReference type="SUPFAM" id="SSF144091">
    <property type="entry name" value="Rhomboid-like"/>
    <property type="match status" value="1"/>
</dbReference>
<proteinExistence type="predicted"/>
<evidence type="ECO:0000256" key="4">
    <source>
        <dbReference type="ARBA" id="ARBA00023136"/>
    </source>
</evidence>
<dbReference type="Gene3D" id="1.20.1540.10">
    <property type="entry name" value="Rhomboid-like"/>
    <property type="match status" value="1"/>
</dbReference>
<feature type="compositionally biased region" description="Polar residues" evidence="5">
    <location>
        <begin position="8"/>
        <end position="17"/>
    </location>
</feature>
<keyword evidence="8" id="KW-0645">Protease</keyword>
<evidence type="ECO:0000313" key="9">
    <source>
        <dbReference type="Proteomes" id="UP000242444"/>
    </source>
</evidence>
<dbReference type="AlphaFoldDB" id="A0A263D6Y0"/>
<comment type="caution">
    <text evidence="8">The sequence shown here is derived from an EMBL/GenBank/DDBJ whole genome shotgun (WGS) entry which is preliminary data.</text>
</comment>
<dbReference type="GO" id="GO:0016020">
    <property type="term" value="C:membrane"/>
    <property type="evidence" value="ECO:0007669"/>
    <property type="project" value="UniProtKB-SubCell"/>
</dbReference>
<protein>
    <submittedName>
        <fullName evidence="8">Rhomboid family intramembrane serine protease</fullName>
    </submittedName>
</protein>
<dbReference type="PANTHER" id="PTHR43066">
    <property type="entry name" value="RHOMBOID-RELATED PROTEIN"/>
    <property type="match status" value="1"/>
</dbReference>
<evidence type="ECO:0000313" key="8">
    <source>
        <dbReference type="EMBL" id="OZM74173.1"/>
    </source>
</evidence>
<feature type="transmembrane region" description="Helical" evidence="6">
    <location>
        <begin position="157"/>
        <end position="175"/>
    </location>
</feature>
<dbReference type="Pfam" id="PF01694">
    <property type="entry name" value="Rhomboid"/>
    <property type="match status" value="1"/>
</dbReference>
<feature type="transmembrane region" description="Helical" evidence="6">
    <location>
        <begin position="28"/>
        <end position="46"/>
    </location>
</feature>
<evidence type="ECO:0000256" key="1">
    <source>
        <dbReference type="ARBA" id="ARBA00004141"/>
    </source>
</evidence>
<evidence type="ECO:0000256" key="3">
    <source>
        <dbReference type="ARBA" id="ARBA00022989"/>
    </source>
</evidence>
<keyword evidence="9" id="KW-1185">Reference proteome</keyword>
<feature type="transmembrane region" description="Helical" evidence="6">
    <location>
        <begin position="181"/>
        <end position="200"/>
    </location>
</feature>
<evidence type="ECO:0000256" key="2">
    <source>
        <dbReference type="ARBA" id="ARBA00022692"/>
    </source>
</evidence>